<dbReference type="EMBL" id="RBZW01000003">
    <property type="protein sequence ID" value="THE66756.1"/>
    <property type="molecule type" value="Genomic_DNA"/>
</dbReference>
<gene>
    <name evidence="2" type="ORF">D8Y22_01155</name>
</gene>
<sequence>MEFEALSPRATLLVGLLALVPVAWYALGSSMAAGVVSAINVALILSCLYLAFSPVESHHGHGSNGSST</sequence>
<organism evidence="2 3">
    <name type="scientific">Salinadaptatus halalkaliphilus</name>
    <dbReference type="NCBI Taxonomy" id="2419781"/>
    <lineage>
        <taxon>Archaea</taxon>
        <taxon>Methanobacteriati</taxon>
        <taxon>Methanobacteriota</taxon>
        <taxon>Stenosarchaea group</taxon>
        <taxon>Halobacteria</taxon>
        <taxon>Halobacteriales</taxon>
        <taxon>Natrialbaceae</taxon>
        <taxon>Salinadaptatus</taxon>
    </lineage>
</organism>
<evidence type="ECO:0000313" key="2">
    <source>
        <dbReference type="EMBL" id="THE66756.1"/>
    </source>
</evidence>
<dbReference type="InterPro" id="IPR058444">
    <property type="entry name" value="DUF8131"/>
</dbReference>
<comment type="caution">
    <text evidence="2">The sequence shown here is derived from an EMBL/GenBank/DDBJ whole genome shotgun (WGS) entry which is preliminary data.</text>
</comment>
<evidence type="ECO:0000259" key="1">
    <source>
        <dbReference type="Pfam" id="PF26452"/>
    </source>
</evidence>
<dbReference type="Proteomes" id="UP000318864">
    <property type="component" value="Unassembled WGS sequence"/>
</dbReference>
<proteinExistence type="predicted"/>
<dbReference type="Pfam" id="PF26452">
    <property type="entry name" value="DUF8131"/>
    <property type="match status" value="1"/>
</dbReference>
<name>A0A4S3TR16_9EURY</name>
<accession>A0A4S3TR16</accession>
<evidence type="ECO:0000313" key="3">
    <source>
        <dbReference type="Proteomes" id="UP000318864"/>
    </source>
</evidence>
<feature type="domain" description="DUF8131" evidence="1">
    <location>
        <begin position="4"/>
        <end position="65"/>
    </location>
</feature>
<dbReference type="RefSeq" id="WP_141462713.1">
    <property type="nucleotide sequence ID" value="NZ_RBZW01000003.1"/>
</dbReference>
<reference evidence="2 3" key="1">
    <citation type="submission" date="2018-10" db="EMBL/GenBank/DDBJ databases">
        <title>Natronolimnobius sp. XQ-INN 246 isolated from Inner Mongolia Autonomous Region of China.</title>
        <authorList>
            <person name="Xue Q."/>
        </authorList>
    </citation>
    <scope>NUCLEOTIDE SEQUENCE [LARGE SCALE GENOMIC DNA]</scope>
    <source>
        <strain evidence="2 3">XQ-INN 246</strain>
    </source>
</reference>
<protein>
    <submittedName>
        <fullName evidence="2">Cytochrome-ba3 oxidase subunit</fullName>
    </submittedName>
</protein>
<dbReference type="OrthoDB" id="170780at2157"/>
<keyword evidence="3" id="KW-1185">Reference proteome</keyword>
<dbReference type="AlphaFoldDB" id="A0A4S3TR16"/>